<accession>A0AAN8VJ92</accession>
<dbReference type="PANTHER" id="PTHR31307:SF43">
    <property type="entry name" value="TRIHELIX TRANSCRIPTION FACTOR ASIL2-LIKE"/>
    <property type="match status" value="1"/>
</dbReference>
<dbReference type="GO" id="GO:0003677">
    <property type="term" value="F:DNA binding"/>
    <property type="evidence" value="ECO:0007669"/>
    <property type="project" value="UniProtKB-KW"/>
</dbReference>
<dbReference type="InterPro" id="IPR001005">
    <property type="entry name" value="SANT/Myb"/>
</dbReference>
<evidence type="ECO:0000259" key="2">
    <source>
        <dbReference type="PROSITE" id="PS50090"/>
    </source>
</evidence>
<keyword evidence="3" id="KW-0238">DNA-binding</keyword>
<feature type="domain" description="Myb-like" evidence="2">
    <location>
        <begin position="31"/>
        <end position="90"/>
    </location>
</feature>
<sequence>MSTPNINPNSSSLPPPPPPSQPPRKFPSPCWTHDETLALIDSYRDKWYSLRRGHLRSSDWESVASSVASLCPSTPPKSSAQCRHKIEKLRKRYRTEKQRSLSSSYPGLFFSSWLFYDKMDSMESLESNSHDPITQILKKPLKFDPDLKIPKFQKTPNFETVRRSPNLELNKMKMKKIRKVEEDDDVMRMMVRSIRMIGEGYAKMERMKMEMAREMERVRLEMELRRSQLILESQHQIFDAVLMGFLDSKKRKKTS</sequence>
<comment type="caution">
    <text evidence="3">The sequence shown here is derived from an EMBL/GenBank/DDBJ whole genome shotgun (WGS) entry which is preliminary data.</text>
</comment>
<feature type="region of interest" description="Disordered" evidence="1">
    <location>
        <begin position="1"/>
        <end position="28"/>
    </location>
</feature>
<evidence type="ECO:0000256" key="1">
    <source>
        <dbReference type="SAM" id="MobiDB-lite"/>
    </source>
</evidence>
<reference evidence="3 4" key="1">
    <citation type="submission" date="2023-12" db="EMBL/GenBank/DDBJ databases">
        <title>A high-quality genome assembly for Dillenia turbinata (Dilleniales).</title>
        <authorList>
            <person name="Chanderbali A."/>
        </authorList>
    </citation>
    <scope>NUCLEOTIDE SEQUENCE [LARGE SCALE GENOMIC DNA]</scope>
    <source>
        <strain evidence="3">LSX21</strain>
        <tissue evidence="3">Leaf</tissue>
    </source>
</reference>
<evidence type="ECO:0000313" key="3">
    <source>
        <dbReference type="EMBL" id="KAK6935090.1"/>
    </source>
</evidence>
<name>A0AAN8VJ92_9MAGN</name>
<protein>
    <submittedName>
        <fullName evidence="3">Myb/SANT-like DNA-binding domain 4</fullName>
    </submittedName>
</protein>
<dbReference type="InterPro" id="IPR044823">
    <property type="entry name" value="ASIL1/2-like"/>
</dbReference>
<dbReference type="PROSITE" id="PS50090">
    <property type="entry name" value="MYB_LIKE"/>
    <property type="match status" value="1"/>
</dbReference>
<feature type="compositionally biased region" description="Pro residues" evidence="1">
    <location>
        <begin position="13"/>
        <end position="26"/>
    </location>
</feature>
<dbReference type="SMART" id="SM00595">
    <property type="entry name" value="MADF"/>
    <property type="match status" value="1"/>
</dbReference>
<proteinExistence type="predicted"/>
<dbReference type="AlphaFoldDB" id="A0AAN8VJ92"/>
<gene>
    <name evidence="3" type="ORF">RJ641_035245</name>
</gene>
<feature type="compositionally biased region" description="Low complexity" evidence="1">
    <location>
        <begin position="1"/>
        <end position="12"/>
    </location>
</feature>
<evidence type="ECO:0000313" key="4">
    <source>
        <dbReference type="Proteomes" id="UP001370490"/>
    </source>
</evidence>
<dbReference type="Gene3D" id="1.10.10.60">
    <property type="entry name" value="Homeodomain-like"/>
    <property type="match status" value="1"/>
</dbReference>
<dbReference type="EMBL" id="JBAMMX010000008">
    <property type="protein sequence ID" value="KAK6935090.1"/>
    <property type="molecule type" value="Genomic_DNA"/>
</dbReference>
<keyword evidence="4" id="KW-1185">Reference proteome</keyword>
<dbReference type="InterPro" id="IPR044822">
    <property type="entry name" value="Myb_DNA-bind_4"/>
</dbReference>
<dbReference type="PANTHER" id="PTHR31307">
    <property type="entry name" value="TRIHELIX TRANSCRIPTION FACTOR ASIL2"/>
    <property type="match status" value="1"/>
</dbReference>
<organism evidence="3 4">
    <name type="scientific">Dillenia turbinata</name>
    <dbReference type="NCBI Taxonomy" id="194707"/>
    <lineage>
        <taxon>Eukaryota</taxon>
        <taxon>Viridiplantae</taxon>
        <taxon>Streptophyta</taxon>
        <taxon>Embryophyta</taxon>
        <taxon>Tracheophyta</taxon>
        <taxon>Spermatophyta</taxon>
        <taxon>Magnoliopsida</taxon>
        <taxon>eudicotyledons</taxon>
        <taxon>Gunneridae</taxon>
        <taxon>Pentapetalae</taxon>
        <taxon>Dilleniales</taxon>
        <taxon>Dilleniaceae</taxon>
        <taxon>Dillenia</taxon>
    </lineage>
</organism>
<dbReference type="FunFam" id="1.10.10.60:FF:000152">
    <property type="entry name" value="Trihelix transcription factor ASIL2"/>
    <property type="match status" value="1"/>
</dbReference>
<dbReference type="Pfam" id="PF13837">
    <property type="entry name" value="Myb_DNA-bind_4"/>
    <property type="match status" value="1"/>
</dbReference>
<dbReference type="Proteomes" id="UP001370490">
    <property type="component" value="Unassembled WGS sequence"/>
</dbReference>